<accession>A0A8J8KJI9</accession>
<dbReference type="EMBL" id="JABURA010000002">
    <property type="protein sequence ID" value="NUB93419.1"/>
    <property type="molecule type" value="Genomic_DNA"/>
</dbReference>
<protein>
    <submittedName>
        <fullName evidence="1">Uncharacterized protein</fullName>
    </submittedName>
</protein>
<sequence length="143" mass="15801">MFSHEVEASFLHLLEVPFRVETIRLGDENAVLINGTVSHELECDQQWDADITPVLAHHRDLADVEERGRLLYVEDSTVILPTCRSSYLRRKDGLVGLGAGTVVDGYGLYRADLSGQPIVALGCSLVAAVLLVQALEESRWRVS</sequence>
<dbReference type="Proteomes" id="UP000728647">
    <property type="component" value="Unassembled WGS sequence"/>
</dbReference>
<organism evidence="1 2">
    <name type="scientific">Haloterrigena gelatinilytica</name>
    <dbReference type="NCBI Taxonomy" id="2741724"/>
    <lineage>
        <taxon>Archaea</taxon>
        <taxon>Methanobacteriati</taxon>
        <taxon>Methanobacteriota</taxon>
        <taxon>Stenosarchaea group</taxon>
        <taxon>Halobacteria</taxon>
        <taxon>Halobacteriales</taxon>
        <taxon>Natrialbaceae</taxon>
        <taxon>Haloterrigena</taxon>
    </lineage>
</organism>
<dbReference type="RefSeq" id="WP_174703084.1">
    <property type="nucleotide sequence ID" value="NZ_JABURA010000002.1"/>
</dbReference>
<name>A0A8J8KJI9_9EURY</name>
<gene>
    <name evidence="1" type="ORF">HT576_20680</name>
</gene>
<evidence type="ECO:0000313" key="1">
    <source>
        <dbReference type="EMBL" id="NUB93419.1"/>
    </source>
</evidence>
<proteinExistence type="predicted"/>
<evidence type="ECO:0000313" key="2">
    <source>
        <dbReference type="Proteomes" id="UP000728647"/>
    </source>
</evidence>
<reference evidence="1" key="1">
    <citation type="submission" date="2020-06" db="EMBL/GenBank/DDBJ databases">
        <title>Haloterrigena sp. nov., an extremely halophilic archaeon isolated from a saline sediment.</title>
        <authorList>
            <person name="Liu B.-B."/>
        </authorList>
    </citation>
    <scope>NUCLEOTIDE SEQUENCE</scope>
    <source>
        <strain evidence="1">SYSU A121-1</strain>
    </source>
</reference>
<dbReference type="AlphaFoldDB" id="A0A8J8KJI9"/>
<comment type="caution">
    <text evidence="1">The sequence shown here is derived from an EMBL/GenBank/DDBJ whole genome shotgun (WGS) entry which is preliminary data.</text>
</comment>